<keyword evidence="10" id="KW-0275">Fatty acid biosynthesis</keyword>
<dbReference type="Proteomes" id="UP000091820">
    <property type="component" value="Unassembled WGS sequence"/>
</dbReference>
<proteinExistence type="inferred from homology"/>
<evidence type="ECO:0000256" key="11">
    <source>
        <dbReference type="ARBA" id="ARBA00038963"/>
    </source>
</evidence>
<evidence type="ECO:0000256" key="3">
    <source>
        <dbReference type="ARBA" id="ARBA00022516"/>
    </source>
</evidence>
<dbReference type="Pfam" id="PF08240">
    <property type="entry name" value="ADH_N"/>
    <property type="match status" value="1"/>
</dbReference>
<comment type="subcellular location">
    <subcellularLocation>
        <location evidence="1">Mitochondrion</location>
    </subcellularLocation>
</comment>
<organism evidence="16 17">
    <name type="scientific">Glossina brevipalpis</name>
    <dbReference type="NCBI Taxonomy" id="37001"/>
    <lineage>
        <taxon>Eukaryota</taxon>
        <taxon>Metazoa</taxon>
        <taxon>Ecdysozoa</taxon>
        <taxon>Arthropoda</taxon>
        <taxon>Hexapoda</taxon>
        <taxon>Insecta</taxon>
        <taxon>Pterygota</taxon>
        <taxon>Neoptera</taxon>
        <taxon>Endopterygota</taxon>
        <taxon>Diptera</taxon>
        <taxon>Brachycera</taxon>
        <taxon>Muscomorpha</taxon>
        <taxon>Hippoboscoidea</taxon>
        <taxon>Glossinidae</taxon>
        <taxon>Glossina</taxon>
    </lineage>
</organism>
<keyword evidence="8" id="KW-0443">Lipid metabolism</keyword>
<sequence>MQNIGSKKFLQNSLDLKLWIRKMSVCAKVLKFSNYGEPAEVLELVDELLPPPENNQVLVKILAAPINPADINTIQGKYPVKPKFPAVAGNECVGEIQEVGSCVKNLKKGQRVVPFTTSLGTWSTHAIYNEDQLLPISDKIGLAEAATFTVNPCTAYRMLKDFVKLSPEHCIIQNGANSAVGQAVHQLCKAWGINSVGIVRDRPDIENLKNYLKKLGATEILTEVEVRTTKIFKEKQLPKPLLAFNCVGGKSATEISRHLDDKGIMVTYGGMSREPITVATGPLIFKDISFRGFWMTRWTKENCTSCERFTMFEDLLKLIEKKQFVAPAHEMVPLEKYKDATKASLNFKGFTGKKYILKMQ</sequence>
<dbReference type="EC" id="1.3.1.104" evidence="11"/>
<evidence type="ECO:0000256" key="10">
    <source>
        <dbReference type="ARBA" id="ARBA00023160"/>
    </source>
</evidence>
<keyword evidence="9" id="KW-0496">Mitochondrion</keyword>
<keyword evidence="6" id="KW-0809">Transit peptide</keyword>
<evidence type="ECO:0000256" key="2">
    <source>
        <dbReference type="ARBA" id="ARBA00010371"/>
    </source>
</evidence>
<dbReference type="Pfam" id="PF00107">
    <property type="entry name" value="ADH_zinc_N"/>
    <property type="match status" value="1"/>
</dbReference>
<evidence type="ECO:0000259" key="15">
    <source>
        <dbReference type="SMART" id="SM00829"/>
    </source>
</evidence>
<evidence type="ECO:0000256" key="7">
    <source>
        <dbReference type="ARBA" id="ARBA00023002"/>
    </source>
</evidence>
<comment type="catalytic activity">
    <reaction evidence="14">
        <text>a 2,3-saturated acyl-[ACP] + NADP(+) = a (2E)-enoyl-[ACP] + NADPH + H(+)</text>
        <dbReference type="Rhea" id="RHEA:22564"/>
        <dbReference type="Rhea" id="RHEA-COMP:9925"/>
        <dbReference type="Rhea" id="RHEA-COMP:9926"/>
        <dbReference type="ChEBI" id="CHEBI:15378"/>
        <dbReference type="ChEBI" id="CHEBI:57783"/>
        <dbReference type="ChEBI" id="CHEBI:58349"/>
        <dbReference type="ChEBI" id="CHEBI:78784"/>
        <dbReference type="ChEBI" id="CHEBI:78785"/>
        <dbReference type="EC" id="1.3.1.104"/>
    </reaction>
</comment>
<evidence type="ECO:0000256" key="5">
    <source>
        <dbReference type="ARBA" id="ARBA00022857"/>
    </source>
</evidence>
<dbReference type="FunFam" id="3.40.50.720:FF:000112">
    <property type="entry name" value="Enoyl-[acyl-carrier-protein] reductase 1, mitochondrial"/>
    <property type="match status" value="1"/>
</dbReference>
<name>A0A1A9WWH0_9MUSC</name>
<dbReference type="InterPro" id="IPR020843">
    <property type="entry name" value="ER"/>
</dbReference>
<evidence type="ECO:0000313" key="16">
    <source>
        <dbReference type="EnsemblMetazoa" id="GBRI034993-PA"/>
    </source>
</evidence>
<reference evidence="17" key="1">
    <citation type="submission" date="2014-03" db="EMBL/GenBank/DDBJ databases">
        <authorList>
            <person name="Aksoy S."/>
            <person name="Warren W."/>
            <person name="Wilson R.K."/>
        </authorList>
    </citation>
    <scope>NUCLEOTIDE SEQUENCE [LARGE SCALE GENOMIC DNA]</scope>
    <source>
        <strain evidence="17">IAEA</strain>
    </source>
</reference>
<keyword evidence="3" id="KW-0444">Lipid biosynthesis</keyword>
<keyword evidence="5" id="KW-0521">NADP</keyword>
<protein>
    <recommendedName>
        <fullName evidence="12">Enoyl-[acyl-carrier-protein] reductase, mitochondrial</fullName>
        <ecNumber evidence="11">1.3.1.104</ecNumber>
    </recommendedName>
    <alternativeName>
        <fullName evidence="13">2-enoyl thioester reductase</fullName>
    </alternativeName>
</protein>
<dbReference type="SUPFAM" id="SSF51735">
    <property type="entry name" value="NAD(P)-binding Rossmann-fold domains"/>
    <property type="match status" value="1"/>
</dbReference>
<dbReference type="VEuPathDB" id="VectorBase:GBRI034993"/>
<dbReference type="AlphaFoldDB" id="A0A1A9WWH0"/>
<dbReference type="FunFam" id="3.90.180.10:FF:000010">
    <property type="entry name" value="Enoyl-[acyl-carrier-protein] reductase, mitochondrial"/>
    <property type="match status" value="1"/>
</dbReference>
<dbReference type="PANTHER" id="PTHR43981:SF2">
    <property type="entry name" value="ENOYL-[ACYL-CARRIER-PROTEIN] REDUCTASE, MITOCHONDRIAL"/>
    <property type="match status" value="1"/>
</dbReference>
<dbReference type="CDD" id="cd08290">
    <property type="entry name" value="ETR"/>
    <property type="match status" value="1"/>
</dbReference>
<evidence type="ECO:0000256" key="13">
    <source>
        <dbReference type="ARBA" id="ARBA00042123"/>
    </source>
</evidence>
<dbReference type="InterPro" id="IPR036291">
    <property type="entry name" value="NAD(P)-bd_dom_sf"/>
</dbReference>
<reference evidence="16" key="2">
    <citation type="submission" date="2020-05" db="UniProtKB">
        <authorList>
            <consortium name="EnsemblMetazoa"/>
        </authorList>
    </citation>
    <scope>IDENTIFICATION</scope>
    <source>
        <strain evidence="16">IAEA</strain>
    </source>
</reference>
<dbReference type="STRING" id="37001.A0A1A9WWH0"/>
<evidence type="ECO:0000256" key="14">
    <source>
        <dbReference type="ARBA" id="ARBA00048843"/>
    </source>
</evidence>
<keyword evidence="7" id="KW-0560">Oxidoreductase</keyword>
<dbReference type="SUPFAM" id="SSF50129">
    <property type="entry name" value="GroES-like"/>
    <property type="match status" value="1"/>
</dbReference>
<evidence type="ECO:0000313" key="17">
    <source>
        <dbReference type="Proteomes" id="UP000091820"/>
    </source>
</evidence>
<evidence type="ECO:0000256" key="9">
    <source>
        <dbReference type="ARBA" id="ARBA00023128"/>
    </source>
</evidence>
<keyword evidence="17" id="KW-1185">Reference proteome</keyword>
<dbReference type="InterPro" id="IPR013154">
    <property type="entry name" value="ADH-like_N"/>
</dbReference>
<comment type="similarity">
    <text evidence="2">Belongs to the zinc-containing alcohol dehydrogenase family. Quinone oxidoreductase subfamily.</text>
</comment>
<dbReference type="GO" id="GO:0006633">
    <property type="term" value="P:fatty acid biosynthetic process"/>
    <property type="evidence" value="ECO:0007669"/>
    <property type="project" value="UniProtKB-KW"/>
</dbReference>
<dbReference type="InterPro" id="IPR013149">
    <property type="entry name" value="ADH-like_C"/>
</dbReference>
<keyword evidence="4" id="KW-0276">Fatty acid metabolism</keyword>
<evidence type="ECO:0000256" key="6">
    <source>
        <dbReference type="ARBA" id="ARBA00022946"/>
    </source>
</evidence>
<evidence type="ECO:0000256" key="4">
    <source>
        <dbReference type="ARBA" id="ARBA00022832"/>
    </source>
</evidence>
<accession>A0A1A9WWH0</accession>
<dbReference type="GO" id="GO:0141148">
    <property type="term" value="F:enoyl-[acyl-carrier-protein] reductase (NADPH) activity"/>
    <property type="evidence" value="ECO:0007669"/>
    <property type="project" value="UniProtKB-EC"/>
</dbReference>
<dbReference type="PANTHER" id="PTHR43981">
    <property type="entry name" value="ENOYL-[ACYL-CARRIER-PROTEIN] REDUCTASE, MITOCHONDRIAL"/>
    <property type="match status" value="1"/>
</dbReference>
<dbReference type="SMART" id="SM00829">
    <property type="entry name" value="PKS_ER"/>
    <property type="match status" value="1"/>
</dbReference>
<evidence type="ECO:0000256" key="8">
    <source>
        <dbReference type="ARBA" id="ARBA00023098"/>
    </source>
</evidence>
<dbReference type="InterPro" id="IPR051034">
    <property type="entry name" value="Mito_Enoyl-ACP_Reductase"/>
</dbReference>
<dbReference type="Gene3D" id="3.40.50.720">
    <property type="entry name" value="NAD(P)-binding Rossmann-like Domain"/>
    <property type="match status" value="1"/>
</dbReference>
<dbReference type="InterPro" id="IPR011032">
    <property type="entry name" value="GroES-like_sf"/>
</dbReference>
<evidence type="ECO:0000256" key="1">
    <source>
        <dbReference type="ARBA" id="ARBA00004173"/>
    </source>
</evidence>
<dbReference type="Gene3D" id="3.90.180.10">
    <property type="entry name" value="Medium-chain alcohol dehydrogenases, catalytic domain"/>
    <property type="match status" value="1"/>
</dbReference>
<dbReference type="EnsemblMetazoa" id="GBRI034993-RA">
    <property type="protein sequence ID" value="GBRI034993-PA"/>
    <property type="gene ID" value="GBRI034993"/>
</dbReference>
<dbReference type="GO" id="GO:0005739">
    <property type="term" value="C:mitochondrion"/>
    <property type="evidence" value="ECO:0007669"/>
    <property type="project" value="UniProtKB-SubCell"/>
</dbReference>
<evidence type="ECO:0000256" key="12">
    <source>
        <dbReference type="ARBA" id="ARBA00041058"/>
    </source>
</evidence>
<feature type="domain" description="Enoyl reductase (ER)" evidence="15">
    <location>
        <begin position="37"/>
        <end position="356"/>
    </location>
</feature>